<organism evidence="1 2">
    <name type="scientific">Christiangramia flava JLT2011</name>
    <dbReference type="NCBI Taxonomy" id="1229726"/>
    <lineage>
        <taxon>Bacteria</taxon>
        <taxon>Pseudomonadati</taxon>
        <taxon>Bacteroidota</taxon>
        <taxon>Flavobacteriia</taxon>
        <taxon>Flavobacteriales</taxon>
        <taxon>Flavobacteriaceae</taxon>
        <taxon>Christiangramia</taxon>
    </lineage>
</organism>
<dbReference type="Proteomes" id="UP000186230">
    <property type="component" value="Chromosome"/>
</dbReference>
<dbReference type="InterPro" id="IPR012577">
    <property type="entry name" value="NIPSNAP"/>
</dbReference>
<dbReference type="RefSeq" id="WP_086047629.1">
    <property type="nucleotide sequence ID" value="NZ_AMRU01000001.1"/>
</dbReference>
<keyword evidence="2" id="KW-1185">Reference proteome</keyword>
<name>A0A1L7I5D8_9FLAO</name>
<dbReference type="SUPFAM" id="SSF54909">
    <property type="entry name" value="Dimeric alpha+beta barrel"/>
    <property type="match status" value="2"/>
</dbReference>
<proteinExistence type="predicted"/>
<dbReference type="Gene3D" id="3.30.70.100">
    <property type="match status" value="2"/>
</dbReference>
<dbReference type="OrthoDB" id="192769at2"/>
<accession>A0A1L7I5D8</accession>
<dbReference type="EMBL" id="CP016359">
    <property type="protein sequence ID" value="APU68383.1"/>
    <property type="molecule type" value="Genomic_DNA"/>
</dbReference>
<sequence>MISRSIFLIAFLFVNLVSFAQAEVYELRTYYLKFGTSEKTLHEYFEQALIPALNRNGVEVVGVFEEADPTLPKKLYVLIPYKNMREFEQISGLLQEDESLQQAAASFWAISPDKFPYQRYETSLMLAESGFPNLQKPAEGSNFFELRTYQGYNEDALRRKLKMFNEEEFNIFKNINFPIVFFGKNIAGDQMPSLTYLLVTKDRKENGEAWQRFGTDSDWKRISGMKEYENTVSNIIQTYLRPLSFSQL</sequence>
<evidence type="ECO:0000313" key="2">
    <source>
        <dbReference type="Proteomes" id="UP000186230"/>
    </source>
</evidence>
<evidence type="ECO:0000313" key="1">
    <source>
        <dbReference type="EMBL" id="APU68383.1"/>
    </source>
</evidence>
<dbReference type="AlphaFoldDB" id="A0A1L7I5D8"/>
<dbReference type="InterPro" id="IPR011008">
    <property type="entry name" value="Dimeric_a/b-barrel"/>
</dbReference>
<dbReference type="STRING" id="1229726.GRFL_1659"/>
<dbReference type="Pfam" id="PF07978">
    <property type="entry name" value="NIPSNAP"/>
    <property type="match status" value="2"/>
</dbReference>
<protein>
    <submittedName>
        <fullName evidence="1">Uncharacterized protein</fullName>
    </submittedName>
</protein>
<reference evidence="1 2" key="1">
    <citation type="submission" date="2016-07" db="EMBL/GenBank/DDBJ databases">
        <title>Multi-omics approach to identify versatile polysaccharide utilization systems of a marine flavobacterium Gramella flava.</title>
        <authorList>
            <person name="Tang K."/>
        </authorList>
    </citation>
    <scope>NUCLEOTIDE SEQUENCE [LARGE SCALE GENOMIC DNA]</scope>
    <source>
        <strain evidence="1 2">JLT2011</strain>
    </source>
</reference>
<gene>
    <name evidence="1" type="ORF">GRFL_1659</name>
</gene>
<dbReference type="KEGG" id="gfl:GRFL_1659"/>